<dbReference type="Pfam" id="PF13196">
    <property type="entry name" value="DUF4012"/>
    <property type="match status" value="1"/>
</dbReference>
<sequence length="585" mass="66203">EQAIFLIKEQNFSQAKILAENSSDNFVAAINQSEEFKNKPLTKFIPYITGQINQAEYLLSAAEFLSRAVSQSASFGQDLTSLLEGNKKLAYSQLSLAEKQCLLSRIYQSTPELNGLKANISLALINIDQVEFNGLLFPLKGKVTNLKSQLSFVENLLAKAIPLSEILPALAGYPETAKYLIILQNNDELRPTGGFIGTYGILEINSGDITEFATHDIYHLDMPIKDKLAITPPQPLQKYLNVNRWYMRDANWSPDWPTAAKKIAWFYQTETRLAGQADNKKFTGVIALTPQFIIDLLAITGPINLTGVEYNKDNFQDLLQYKVEKGYLQLGVPSWQRKEVIGDIAKELKIKLFDLPPNRWPEIISTLDSNLTKKNILLYLSNPVEHNLIRQHGWSGEINNSAGDYLMIVDANLAALKTDAVISRSINYKVEQSLNGLFAKLRINYSHQGTFNWKTTRYRSYTRIYVPLGSQLIKAEGFVDNDIAAATELGKTSFAGFFSLEPGKIGSLYLEYKLPEQLNKLSNNKYELYIQRQPGSNVNQLDLDLNFLYRVKSYNPASLSMQKVSPFRVKWEGDLNLDRNFEVRF</sequence>
<dbReference type="AlphaFoldDB" id="A0A2M8AH02"/>
<dbReference type="Proteomes" id="UP000230611">
    <property type="component" value="Unassembled WGS sequence"/>
</dbReference>
<comment type="caution">
    <text evidence="1">The sequence shown here is derived from an EMBL/GenBank/DDBJ whole genome shotgun (WGS) entry which is preliminary data.</text>
</comment>
<reference evidence="2" key="1">
    <citation type="submission" date="2017-09" db="EMBL/GenBank/DDBJ databases">
        <title>Depth-based differentiation of microbial function through sediment-hosted aquifers and enrichment of novel symbionts in the deep terrestrial subsurface.</title>
        <authorList>
            <person name="Probst A.J."/>
            <person name="Ladd B."/>
            <person name="Jarett J.K."/>
            <person name="Geller-Mcgrath D.E."/>
            <person name="Sieber C.M.K."/>
            <person name="Emerson J.B."/>
            <person name="Anantharaman K."/>
            <person name="Thomas B.C."/>
            <person name="Malmstrom R."/>
            <person name="Stieglmeier M."/>
            <person name="Klingl A."/>
            <person name="Woyke T."/>
            <person name="Ryan C.M."/>
            <person name="Banfield J.F."/>
        </authorList>
    </citation>
    <scope>NUCLEOTIDE SEQUENCE [LARGE SCALE GENOMIC DNA]</scope>
</reference>
<accession>A0A2M8AH02</accession>
<proteinExistence type="predicted"/>
<feature type="non-terminal residue" evidence="1">
    <location>
        <position position="1"/>
    </location>
</feature>
<name>A0A2M8AH02_9BACT</name>
<gene>
    <name evidence="1" type="ORF">CO116_01750</name>
</gene>
<dbReference type="EMBL" id="PFUO01000083">
    <property type="protein sequence ID" value="PJB16890.1"/>
    <property type="molecule type" value="Genomic_DNA"/>
</dbReference>
<dbReference type="InterPro" id="IPR025101">
    <property type="entry name" value="DUF4012"/>
</dbReference>
<evidence type="ECO:0000313" key="2">
    <source>
        <dbReference type="Proteomes" id="UP000230611"/>
    </source>
</evidence>
<evidence type="ECO:0000313" key="1">
    <source>
        <dbReference type="EMBL" id="PJB16890.1"/>
    </source>
</evidence>
<protein>
    <recommendedName>
        <fullName evidence="3">DUF4012 domain-containing protein</fullName>
    </recommendedName>
</protein>
<organism evidence="1 2">
    <name type="scientific">Candidatus Falkowbacteria bacterium CG_4_9_14_3_um_filter_38_19</name>
    <dbReference type="NCBI Taxonomy" id="1974559"/>
    <lineage>
        <taxon>Bacteria</taxon>
        <taxon>Candidatus Falkowiibacteriota</taxon>
    </lineage>
</organism>
<evidence type="ECO:0008006" key="3">
    <source>
        <dbReference type="Google" id="ProtNLM"/>
    </source>
</evidence>